<dbReference type="AlphaFoldDB" id="A0A4R1HSE6"/>
<feature type="transmembrane region" description="Helical" evidence="5">
    <location>
        <begin position="107"/>
        <end position="124"/>
    </location>
</feature>
<evidence type="ECO:0000313" key="7">
    <source>
        <dbReference type="Proteomes" id="UP000295560"/>
    </source>
</evidence>
<organism evidence="6 7">
    <name type="scientific">Pseudonocardia endophytica</name>
    <dbReference type="NCBI Taxonomy" id="401976"/>
    <lineage>
        <taxon>Bacteria</taxon>
        <taxon>Bacillati</taxon>
        <taxon>Actinomycetota</taxon>
        <taxon>Actinomycetes</taxon>
        <taxon>Pseudonocardiales</taxon>
        <taxon>Pseudonocardiaceae</taxon>
        <taxon>Pseudonocardia</taxon>
    </lineage>
</organism>
<feature type="transmembrane region" description="Helical" evidence="5">
    <location>
        <begin position="255"/>
        <end position="275"/>
    </location>
</feature>
<protein>
    <submittedName>
        <fullName evidence="6">4-hydroxybenzoate polyprenyltransferase</fullName>
    </submittedName>
</protein>
<dbReference type="GO" id="GO:0016020">
    <property type="term" value="C:membrane"/>
    <property type="evidence" value="ECO:0007669"/>
    <property type="project" value="UniProtKB-SubCell"/>
</dbReference>
<comment type="caution">
    <text evidence="6">The sequence shown here is derived from an EMBL/GenBank/DDBJ whole genome shotgun (WGS) entry which is preliminary data.</text>
</comment>
<dbReference type="Pfam" id="PF01040">
    <property type="entry name" value="UbiA"/>
    <property type="match status" value="1"/>
</dbReference>
<evidence type="ECO:0000256" key="2">
    <source>
        <dbReference type="ARBA" id="ARBA00022692"/>
    </source>
</evidence>
<dbReference type="Proteomes" id="UP000295560">
    <property type="component" value="Unassembled WGS sequence"/>
</dbReference>
<evidence type="ECO:0000256" key="3">
    <source>
        <dbReference type="ARBA" id="ARBA00022989"/>
    </source>
</evidence>
<keyword evidence="3 5" id="KW-1133">Transmembrane helix</keyword>
<dbReference type="InterPro" id="IPR000537">
    <property type="entry name" value="UbiA_prenyltransferase"/>
</dbReference>
<dbReference type="Gene3D" id="1.10.357.140">
    <property type="entry name" value="UbiA prenyltransferase"/>
    <property type="match status" value="1"/>
</dbReference>
<keyword evidence="6" id="KW-0808">Transferase</keyword>
<feature type="transmembrane region" description="Helical" evidence="5">
    <location>
        <begin position="223"/>
        <end position="243"/>
    </location>
</feature>
<name>A0A4R1HSE6_PSEEN</name>
<evidence type="ECO:0000256" key="4">
    <source>
        <dbReference type="ARBA" id="ARBA00023136"/>
    </source>
</evidence>
<feature type="transmembrane region" description="Helical" evidence="5">
    <location>
        <begin position="198"/>
        <end position="217"/>
    </location>
</feature>
<feature type="transmembrane region" description="Helical" evidence="5">
    <location>
        <begin position="131"/>
        <end position="151"/>
    </location>
</feature>
<evidence type="ECO:0000256" key="1">
    <source>
        <dbReference type="ARBA" id="ARBA00004141"/>
    </source>
</evidence>
<dbReference type="GO" id="GO:0016765">
    <property type="term" value="F:transferase activity, transferring alkyl or aryl (other than methyl) groups"/>
    <property type="evidence" value="ECO:0007669"/>
    <property type="project" value="InterPro"/>
</dbReference>
<comment type="subcellular location">
    <subcellularLocation>
        <location evidence="1">Membrane</location>
        <topology evidence="1">Multi-pass membrane protein</topology>
    </subcellularLocation>
</comment>
<evidence type="ECO:0000313" key="6">
    <source>
        <dbReference type="EMBL" id="TCK25567.1"/>
    </source>
</evidence>
<accession>A0A4R1HSE6</accession>
<keyword evidence="2 5" id="KW-0812">Transmembrane</keyword>
<dbReference type="CDD" id="cd13956">
    <property type="entry name" value="PT_UbiA"/>
    <property type="match status" value="1"/>
</dbReference>
<feature type="transmembrane region" description="Helical" evidence="5">
    <location>
        <begin position="157"/>
        <end position="177"/>
    </location>
</feature>
<keyword evidence="7" id="KW-1185">Reference proteome</keyword>
<sequence>MRTVLVLLRCCHPEPTAAVTLVMTALAVTTGNTLGGVVLVALAVLSGQLSIGWLNDLLDADRDIATGRTDKPLAAGEVGRRTVGVATGAAVAVCAVLSVWAAGPAGGLLHLVAVGAGLAYDVRLKSTPFSLLPYLVCFALLPVFVVAALPGSPLPPWWLPVAGGLLGGGAHFANVLPDLDDDAATGVRGLPHVLGARGSRVAAAVLLLGATLVIALAAPVPVWPAVSVPVLAAILLGAGFAMGRRRPGSRAPFRAVLLVAVLAVGLLLVAGPAVVA</sequence>
<dbReference type="InterPro" id="IPR044878">
    <property type="entry name" value="UbiA_sf"/>
</dbReference>
<reference evidence="6 7" key="1">
    <citation type="submission" date="2019-03" db="EMBL/GenBank/DDBJ databases">
        <title>Sequencing the genomes of 1000 actinobacteria strains.</title>
        <authorList>
            <person name="Klenk H.-P."/>
        </authorList>
    </citation>
    <scope>NUCLEOTIDE SEQUENCE [LARGE SCALE GENOMIC DNA]</scope>
    <source>
        <strain evidence="6 7">DSM 44969</strain>
    </source>
</reference>
<dbReference type="EMBL" id="SMFZ01000001">
    <property type="protein sequence ID" value="TCK25567.1"/>
    <property type="molecule type" value="Genomic_DNA"/>
</dbReference>
<keyword evidence="4 5" id="KW-0472">Membrane</keyword>
<gene>
    <name evidence="6" type="ORF">EV378_1380</name>
</gene>
<proteinExistence type="predicted"/>
<evidence type="ECO:0000256" key="5">
    <source>
        <dbReference type="SAM" id="Phobius"/>
    </source>
</evidence>
<dbReference type="RefSeq" id="WP_243653323.1">
    <property type="nucleotide sequence ID" value="NZ_SMFZ01000001.1"/>
</dbReference>